<protein>
    <submittedName>
        <fullName evidence="1">Uncharacterized protein</fullName>
    </submittedName>
</protein>
<reference evidence="1" key="1">
    <citation type="submission" date="2018-02" db="EMBL/GenBank/DDBJ databases">
        <title>Rhizophora mucronata_Transcriptome.</title>
        <authorList>
            <person name="Meera S.P."/>
            <person name="Sreeshan A."/>
            <person name="Augustine A."/>
        </authorList>
    </citation>
    <scope>NUCLEOTIDE SEQUENCE</scope>
    <source>
        <tissue evidence="1">Leaf</tissue>
    </source>
</reference>
<organism evidence="1">
    <name type="scientific">Rhizophora mucronata</name>
    <name type="common">Asiatic mangrove</name>
    <dbReference type="NCBI Taxonomy" id="61149"/>
    <lineage>
        <taxon>Eukaryota</taxon>
        <taxon>Viridiplantae</taxon>
        <taxon>Streptophyta</taxon>
        <taxon>Embryophyta</taxon>
        <taxon>Tracheophyta</taxon>
        <taxon>Spermatophyta</taxon>
        <taxon>Magnoliopsida</taxon>
        <taxon>eudicotyledons</taxon>
        <taxon>Gunneridae</taxon>
        <taxon>Pentapetalae</taxon>
        <taxon>rosids</taxon>
        <taxon>fabids</taxon>
        <taxon>Malpighiales</taxon>
        <taxon>Rhizophoraceae</taxon>
        <taxon>Rhizophora</taxon>
    </lineage>
</organism>
<dbReference type="AlphaFoldDB" id="A0A2P2NQZ2"/>
<evidence type="ECO:0000313" key="1">
    <source>
        <dbReference type="EMBL" id="MBX44917.1"/>
    </source>
</evidence>
<sequence length="68" mass="7994">MLVIRENCPIGHIHRNLPSIFNFHETMISNSSKRIFASYNFLQDTVALWSHGHLDFSRLLVQWKLLSI</sequence>
<accession>A0A2P2NQZ2</accession>
<dbReference type="EMBL" id="GGEC01064433">
    <property type="protein sequence ID" value="MBX44917.1"/>
    <property type="molecule type" value="Transcribed_RNA"/>
</dbReference>
<name>A0A2P2NQZ2_RHIMU</name>
<proteinExistence type="predicted"/>